<dbReference type="EMBL" id="JAXUIA010000003">
    <property type="protein sequence ID" value="MEA0976157.1"/>
    <property type="molecule type" value="Genomic_DNA"/>
</dbReference>
<sequence>MGSLFVGVFLVIVTCINLLQDMLNVHKSAPNQTLPESFIQSLDFYHVGVIIFGFYLISQTNAGAF</sequence>
<reference evidence="2 3" key="1">
    <citation type="submission" date="2023-12" db="EMBL/GenBank/DDBJ databases">
        <title>Genome comparison identifies genes involved in endophytic behavior of Lysinibacillus irui and provides insights into its role as a plant-growth promoting bacterium.</title>
        <authorList>
            <person name="Hilario S."/>
            <person name="Matos I."/>
            <person name="Goncalves M.F.M."/>
            <person name="Pardo C.A."/>
            <person name="Santos M.J."/>
        </authorList>
    </citation>
    <scope>NUCLEOTIDE SEQUENCE [LARGE SCALE GENOMIC DNA]</scope>
    <source>
        <strain evidence="2 3">B3</strain>
    </source>
</reference>
<evidence type="ECO:0000313" key="2">
    <source>
        <dbReference type="EMBL" id="MEA0976157.1"/>
    </source>
</evidence>
<dbReference type="RefSeq" id="WP_322611179.1">
    <property type="nucleotide sequence ID" value="NZ_JAXLNX010000006.1"/>
</dbReference>
<organism evidence="2 3">
    <name type="scientific">Lysinibacillus irui</name>
    <dbReference type="NCBI Taxonomy" id="2998077"/>
    <lineage>
        <taxon>Bacteria</taxon>
        <taxon>Bacillati</taxon>
        <taxon>Bacillota</taxon>
        <taxon>Bacilli</taxon>
        <taxon>Bacillales</taxon>
        <taxon>Bacillaceae</taxon>
        <taxon>Lysinibacillus</taxon>
    </lineage>
</organism>
<evidence type="ECO:0000256" key="1">
    <source>
        <dbReference type="SAM" id="Phobius"/>
    </source>
</evidence>
<keyword evidence="1" id="KW-1133">Transmembrane helix</keyword>
<keyword evidence="3" id="KW-1185">Reference proteome</keyword>
<proteinExistence type="predicted"/>
<name>A0ABU5NJF4_9BACI</name>
<comment type="caution">
    <text evidence="2">The sequence shown here is derived from an EMBL/GenBank/DDBJ whole genome shotgun (WGS) entry which is preliminary data.</text>
</comment>
<feature type="transmembrane region" description="Helical" evidence="1">
    <location>
        <begin position="44"/>
        <end position="64"/>
    </location>
</feature>
<dbReference type="Proteomes" id="UP001289615">
    <property type="component" value="Unassembled WGS sequence"/>
</dbReference>
<keyword evidence="1" id="KW-0472">Membrane</keyword>
<protein>
    <submittedName>
        <fullName evidence="2">Uncharacterized protein</fullName>
    </submittedName>
</protein>
<keyword evidence="1" id="KW-0812">Transmembrane</keyword>
<gene>
    <name evidence="2" type="ORF">U6C28_07565</name>
</gene>
<evidence type="ECO:0000313" key="3">
    <source>
        <dbReference type="Proteomes" id="UP001289615"/>
    </source>
</evidence>
<accession>A0ABU5NJF4</accession>